<evidence type="ECO:0000256" key="2">
    <source>
        <dbReference type="SAM" id="Phobius"/>
    </source>
</evidence>
<dbReference type="Proteomes" id="UP000291286">
    <property type="component" value="Unassembled WGS sequence"/>
</dbReference>
<accession>A0A4Q8LKR0</accession>
<name>A0A4Q8LKR0_9GAMM</name>
<sequence>MAEADPKCDPAQALSAADEQYRQWLVAAEQKAQEDYDKTVITLSGGALAISFAFVKDILGDGPIKHPGWLVACWGLWALSLASMLASFYYSRKALRKAIEQCDSDTIRCEPPGGFFTSILRWLNALGAVFFVAGVLCMTVFVSINISSREHSRDRQTPPADSTAKPAAAPSAEGLRERSQTEQGLRAAAPAAQEEQVTR</sequence>
<keyword evidence="2" id="KW-1133">Transmembrane helix</keyword>
<dbReference type="RefSeq" id="WP_130516687.1">
    <property type="nucleotide sequence ID" value="NZ_SHMA01000004.1"/>
</dbReference>
<evidence type="ECO:0008006" key="5">
    <source>
        <dbReference type="Google" id="ProtNLM"/>
    </source>
</evidence>
<evidence type="ECO:0000313" key="3">
    <source>
        <dbReference type="EMBL" id="TAA31105.1"/>
    </source>
</evidence>
<protein>
    <recommendedName>
        <fullName evidence="5">Transmembrane protein</fullName>
    </recommendedName>
</protein>
<feature type="transmembrane region" description="Helical" evidence="2">
    <location>
        <begin position="122"/>
        <end position="146"/>
    </location>
</feature>
<proteinExistence type="predicted"/>
<reference evidence="3 4" key="1">
    <citation type="submission" date="2019-02" db="EMBL/GenBank/DDBJ databases">
        <title>WGS of Pseudoxanthomonas species novum from clinical isolates.</title>
        <authorList>
            <person name="Bernier A.-M."/>
            <person name="Bernard K."/>
            <person name="Vachon A."/>
        </authorList>
    </citation>
    <scope>NUCLEOTIDE SEQUENCE [LARGE SCALE GENOMIC DNA]</scope>
    <source>
        <strain evidence="3 4">NML171202</strain>
    </source>
</reference>
<comment type="caution">
    <text evidence="3">The sequence shown here is derived from an EMBL/GenBank/DDBJ whole genome shotgun (WGS) entry which is preliminary data.</text>
</comment>
<keyword evidence="2" id="KW-0812">Transmembrane</keyword>
<keyword evidence="2" id="KW-0472">Membrane</keyword>
<evidence type="ECO:0000313" key="4">
    <source>
        <dbReference type="Proteomes" id="UP000291286"/>
    </source>
</evidence>
<gene>
    <name evidence="3" type="ORF">EA661_05855</name>
</gene>
<feature type="transmembrane region" description="Helical" evidence="2">
    <location>
        <begin position="71"/>
        <end position="90"/>
    </location>
</feature>
<organism evidence="3 4">
    <name type="scientific">Pseudoxanthomonas winnipegensis</name>
    <dbReference type="NCBI Taxonomy" id="2480810"/>
    <lineage>
        <taxon>Bacteria</taxon>
        <taxon>Pseudomonadati</taxon>
        <taxon>Pseudomonadota</taxon>
        <taxon>Gammaproteobacteria</taxon>
        <taxon>Lysobacterales</taxon>
        <taxon>Lysobacteraceae</taxon>
        <taxon>Pseudoxanthomonas</taxon>
    </lineage>
</organism>
<dbReference type="AlphaFoldDB" id="A0A4Q8LKR0"/>
<feature type="region of interest" description="Disordered" evidence="1">
    <location>
        <begin position="152"/>
        <end position="199"/>
    </location>
</feature>
<evidence type="ECO:0000256" key="1">
    <source>
        <dbReference type="SAM" id="MobiDB-lite"/>
    </source>
</evidence>
<dbReference type="EMBL" id="SHMB01000002">
    <property type="protein sequence ID" value="TAA31105.1"/>
    <property type="molecule type" value="Genomic_DNA"/>
</dbReference>